<dbReference type="STRING" id="204669.Acid345_0538"/>
<name>Q1IUA7_KORVE</name>
<dbReference type="AlphaFoldDB" id="Q1IUA7"/>
<protein>
    <submittedName>
        <fullName evidence="1">Uncharacterized protein</fullName>
    </submittedName>
</protein>
<accession>Q1IUA7</accession>
<reference evidence="1 2" key="1">
    <citation type="journal article" date="2009" name="Appl. Environ. Microbiol.">
        <title>Three genomes from the phylum Acidobacteria provide insight into the lifestyles of these microorganisms in soils.</title>
        <authorList>
            <person name="Ward N.L."/>
            <person name="Challacombe J.F."/>
            <person name="Janssen P.H."/>
            <person name="Henrissat B."/>
            <person name="Coutinho P.M."/>
            <person name="Wu M."/>
            <person name="Xie G."/>
            <person name="Haft D.H."/>
            <person name="Sait M."/>
            <person name="Badger J."/>
            <person name="Barabote R.D."/>
            <person name="Bradley B."/>
            <person name="Brettin T.S."/>
            <person name="Brinkac L.M."/>
            <person name="Bruce D."/>
            <person name="Creasy T."/>
            <person name="Daugherty S.C."/>
            <person name="Davidsen T.M."/>
            <person name="DeBoy R.T."/>
            <person name="Detter J.C."/>
            <person name="Dodson R.J."/>
            <person name="Durkin A.S."/>
            <person name="Ganapathy A."/>
            <person name="Gwinn-Giglio M."/>
            <person name="Han C.S."/>
            <person name="Khouri H."/>
            <person name="Kiss H."/>
            <person name="Kothari S.P."/>
            <person name="Madupu R."/>
            <person name="Nelson K.E."/>
            <person name="Nelson W.C."/>
            <person name="Paulsen I."/>
            <person name="Penn K."/>
            <person name="Ren Q."/>
            <person name="Rosovitz M.J."/>
            <person name="Selengut J.D."/>
            <person name="Shrivastava S."/>
            <person name="Sullivan S.A."/>
            <person name="Tapia R."/>
            <person name="Thompson L.S."/>
            <person name="Watkins K.L."/>
            <person name="Yang Q."/>
            <person name="Yu C."/>
            <person name="Zafar N."/>
            <person name="Zhou L."/>
            <person name="Kuske C.R."/>
        </authorList>
    </citation>
    <scope>NUCLEOTIDE SEQUENCE [LARGE SCALE GENOMIC DNA]</scope>
    <source>
        <strain evidence="1 2">Ellin345</strain>
    </source>
</reference>
<dbReference type="EMBL" id="CP000360">
    <property type="protein sequence ID" value="ABF39543.1"/>
    <property type="molecule type" value="Genomic_DNA"/>
</dbReference>
<evidence type="ECO:0000313" key="2">
    <source>
        <dbReference type="Proteomes" id="UP000002432"/>
    </source>
</evidence>
<sequence length="132" mass="15739">MHNELTLISAFIKRSKRDRYREFVSDPRLRRKFTSQLAHFSDFDPKYRVDIPSSKLSVDKIAVELRKRHSPNIVAAISEDPNLDQKWEMVRVLERNGIYIQKIKTDKPGYVVYEDEWQLVAEPFRKGTMTRR</sequence>
<dbReference type="HOGENOM" id="CLU_1914300_0_0_0"/>
<dbReference type="RefSeq" id="WP_011521345.1">
    <property type="nucleotide sequence ID" value="NC_008009.1"/>
</dbReference>
<dbReference type="Proteomes" id="UP000002432">
    <property type="component" value="Chromosome"/>
</dbReference>
<proteinExistence type="predicted"/>
<dbReference type="OrthoDB" id="669913at2"/>
<keyword evidence="2" id="KW-1185">Reference proteome</keyword>
<evidence type="ECO:0000313" key="1">
    <source>
        <dbReference type="EMBL" id="ABF39543.1"/>
    </source>
</evidence>
<organism evidence="1 2">
    <name type="scientific">Koribacter versatilis (strain Ellin345)</name>
    <dbReference type="NCBI Taxonomy" id="204669"/>
    <lineage>
        <taxon>Bacteria</taxon>
        <taxon>Pseudomonadati</taxon>
        <taxon>Acidobacteriota</taxon>
        <taxon>Terriglobia</taxon>
        <taxon>Terriglobales</taxon>
        <taxon>Candidatus Korobacteraceae</taxon>
        <taxon>Candidatus Korobacter</taxon>
    </lineage>
</organism>
<dbReference type="KEGG" id="aba:Acid345_0538"/>
<gene>
    <name evidence="1" type="ordered locus">Acid345_0538</name>
</gene>
<dbReference type="EnsemblBacteria" id="ABF39543">
    <property type="protein sequence ID" value="ABF39543"/>
    <property type="gene ID" value="Acid345_0538"/>
</dbReference>